<accession>A5CY39</accession>
<keyword evidence="2" id="KW-0808">Transferase</keyword>
<dbReference type="Pfam" id="PF00156">
    <property type="entry name" value="Pribosyltran"/>
    <property type="match status" value="1"/>
</dbReference>
<gene>
    <name evidence="2" type="ordered locus">PTH_2910</name>
</gene>
<keyword evidence="2" id="KW-0328">Glycosyltransferase</keyword>
<dbReference type="STRING" id="370438.PTH_2910"/>
<dbReference type="InterPro" id="IPR000836">
    <property type="entry name" value="PRTase_dom"/>
</dbReference>
<dbReference type="CDD" id="cd06223">
    <property type="entry name" value="PRTases_typeI"/>
    <property type="match status" value="1"/>
</dbReference>
<dbReference type="SUPFAM" id="SSF53271">
    <property type="entry name" value="PRTase-like"/>
    <property type="match status" value="1"/>
</dbReference>
<reference evidence="3" key="1">
    <citation type="journal article" date="2008" name="Genome Res.">
        <title>The genome of Pelotomaculum thermopropionicum reveals niche-associated evolution in anaerobic microbiota.</title>
        <authorList>
            <person name="Kosaka T."/>
            <person name="Kato S."/>
            <person name="Shimoyama T."/>
            <person name="Ishii S."/>
            <person name="Abe T."/>
            <person name="Watanabe K."/>
        </authorList>
    </citation>
    <scope>NUCLEOTIDE SEQUENCE [LARGE SCALE GENOMIC DNA]</scope>
    <source>
        <strain evidence="3">DSM 13744 / JCM 10971 / SI</strain>
    </source>
</reference>
<evidence type="ECO:0000259" key="1">
    <source>
        <dbReference type="Pfam" id="PF00156"/>
    </source>
</evidence>
<evidence type="ECO:0000313" key="3">
    <source>
        <dbReference type="Proteomes" id="UP000006556"/>
    </source>
</evidence>
<organism evidence="2 3">
    <name type="scientific">Pelotomaculum thermopropionicum (strain DSM 13744 / JCM 10971 / SI)</name>
    <dbReference type="NCBI Taxonomy" id="370438"/>
    <lineage>
        <taxon>Bacteria</taxon>
        <taxon>Bacillati</taxon>
        <taxon>Bacillota</taxon>
        <taxon>Clostridia</taxon>
        <taxon>Eubacteriales</taxon>
        <taxon>Desulfotomaculaceae</taxon>
        <taxon>Pelotomaculum</taxon>
    </lineage>
</organism>
<proteinExistence type="predicted"/>
<sequence>MLFKDRSEAGKKLAEKLAGHVRKGAVVLAVPRGGVAVGAEIARKLDLALDLIIPRKIGLPGDPEMAAGAVAQDGTVILNRRLLDILRVKEDDLEKIISDEIEEIKRRMLLYGGGGQQNYEGRQLIVVDDGIATGYTVQAALRSVRNCRPGELILAVPVASREALNRLEGEADRVVCLHVPDVFYAVGQFYERFEQLEDDEVIGILKELKIKE</sequence>
<dbReference type="KEGG" id="pth:PTH_2910"/>
<dbReference type="GO" id="GO:0016757">
    <property type="term" value="F:glycosyltransferase activity"/>
    <property type="evidence" value="ECO:0007669"/>
    <property type="project" value="UniProtKB-KW"/>
</dbReference>
<dbReference type="eggNOG" id="COG1926">
    <property type="taxonomic scope" value="Bacteria"/>
</dbReference>
<evidence type="ECO:0000313" key="2">
    <source>
        <dbReference type="EMBL" id="BAF61091.1"/>
    </source>
</evidence>
<dbReference type="Proteomes" id="UP000006556">
    <property type="component" value="Chromosome"/>
</dbReference>
<dbReference type="Gene3D" id="3.30.1310.20">
    <property type="entry name" value="PRTase-like"/>
    <property type="match status" value="1"/>
</dbReference>
<name>A5CY39_PELTS</name>
<feature type="domain" description="Phosphoribosyltransferase" evidence="1">
    <location>
        <begin position="10"/>
        <end position="190"/>
    </location>
</feature>
<keyword evidence="3" id="KW-1185">Reference proteome</keyword>
<dbReference type="HOGENOM" id="CLU_083583_0_0_9"/>
<dbReference type="InterPro" id="IPR029057">
    <property type="entry name" value="PRTase-like"/>
</dbReference>
<dbReference type="AlphaFoldDB" id="A5CY39"/>
<dbReference type="Gene3D" id="3.40.50.2020">
    <property type="match status" value="1"/>
</dbReference>
<protein>
    <submittedName>
        <fullName evidence="2">Predicted phosphoribosyltransferases</fullName>
    </submittedName>
</protein>
<dbReference type="EMBL" id="AP009389">
    <property type="protein sequence ID" value="BAF61091.1"/>
    <property type="molecule type" value="Genomic_DNA"/>
</dbReference>